<feature type="domain" description="VOC" evidence="2">
    <location>
        <begin position="50"/>
        <end position="226"/>
    </location>
</feature>
<feature type="chain" id="PRO_5040300085" description="VOC domain-containing protein" evidence="1">
    <location>
        <begin position="24"/>
        <end position="228"/>
    </location>
</feature>
<evidence type="ECO:0000313" key="3">
    <source>
        <dbReference type="EMBL" id="KAI1860095.1"/>
    </source>
</evidence>
<keyword evidence="1" id="KW-0732">Signal</keyword>
<dbReference type="AlphaFoldDB" id="A0A9Q0AIP6"/>
<organism evidence="3 4">
    <name type="scientific">Neoarthrinium moseri</name>
    <dbReference type="NCBI Taxonomy" id="1658444"/>
    <lineage>
        <taxon>Eukaryota</taxon>
        <taxon>Fungi</taxon>
        <taxon>Dikarya</taxon>
        <taxon>Ascomycota</taxon>
        <taxon>Pezizomycotina</taxon>
        <taxon>Sordariomycetes</taxon>
        <taxon>Xylariomycetidae</taxon>
        <taxon>Amphisphaeriales</taxon>
        <taxon>Apiosporaceae</taxon>
        <taxon>Neoarthrinium</taxon>
    </lineage>
</organism>
<dbReference type="InterPro" id="IPR029068">
    <property type="entry name" value="Glyas_Bleomycin-R_OHBP_Dase"/>
</dbReference>
<dbReference type="SUPFAM" id="SSF54593">
    <property type="entry name" value="Glyoxalase/Bleomycin resistance protein/Dihydroxybiphenyl dioxygenase"/>
    <property type="match status" value="1"/>
</dbReference>
<dbReference type="InterPro" id="IPR037523">
    <property type="entry name" value="VOC_core"/>
</dbReference>
<dbReference type="PANTHER" id="PTHR10374">
    <property type="entry name" value="LACTOYLGLUTATHIONE LYASE GLYOXALASE I"/>
    <property type="match status" value="1"/>
</dbReference>
<evidence type="ECO:0000313" key="4">
    <source>
        <dbReference type="Proteomes" id="UP000829685"/>
    </source>
</evidence>
<keyword evidence="4" id="KW-1185">Reference proteome</keyword>
<proteinExistence type="predicted"/>
<feature type="signal peptide" evidence="1">
    <location>
        <begin position="1"/>
        <end position="23"/>
    </location>
</feature>
<dbReference type="InterPro" id="IPR004360">
    <property type="entry name" value="Glyas_Fos-R_dOase_dom"/>
</dbReference>
<evidence type="ECO:0000259" key="2">
    <source>
        <dbReference type="PROSITE" id="PS51819"/>
    </source>
</evidence>
<sequence length="228" mass="24392">MFRLTTLTTLLLLLQFFEKPVSACAIGGRASDDFIIGNDPPADPATIGYTINHFSLVANNITASVDFYGRILGMRHVFTFHASPEYQVTYLGHSQGGKNGTGYQTGEELLREKTNTGGLIELLYFKGTNGTIEASTRSPNTFGHVGLIVPDIQATQSRMEDNGVNILKRVGEDLAVEDGPVARAFGLGGDVESARVAALAGIRGIGFNGFLIITDPDGNLIEVQPQTS</sequence>
<dbReference type="PROSITE" id="PS51819">
    <property type="entry name" value="VOC"/>
    <property type="match status" value="1"/>
</dbReference>
<accession>A0A9Q0AIP6</accession>
<dbReference type="PANTHER" id="PTHR10374:SF19">
    <property type="entry name" value="LYASE (GLO1), PUTATIVE (AFU_ORTHOLOGUE AFUA_2G13550)-RELATED"/>
    <property type="match status" value="1"/>
</dbReference>
<protein>
    <recommendedName>
        <fullName evidence="2">VOC domain-containing protein</fullName>
    </recommendedName>
</protein>
<evidence type="ECO:0000256" key="1">
    <source>
        <dbReference type="SAM" id="SignalP"/>
    </source>
</evidence>
<reference evidence="3" key="1">
    <citation type="submission" date="2021-03" db="EMBL/GenBank/DDBJ databases">
        <title>Revisited historic fungal species revealed as producer of novel bioactive compounds through whole genome sequencing and comparative genomics.</title>
        <authorList>
            <person name="Vignolle G.A."/>
            <person name="Hochenegger N."/>
            <person name="Mach R.L."/>
            <person name="Mach-Aigner A.R."/>
            <person name="Javad Rahimi M."/>
            <person name="Salim K.A."/>
            <person name="Chan C.M."/>
            <person name="Lim L.B.L."/>
            <person name="Cai F."/>
            <person name="Druzhinina I.S."/>
            <person name="U'Ren J.M."/>
            <person name="Derntl C."/>
        </authorList>
    </citation>
    <scope>NUCLEOTIDE SEQUENCE</scope>
    <source>
        <strain evidence="3">TUCIM 5799</strain>
    </source>
</reference>
<gene>
    <name evidence="3" type="ORF">JX265_010019</name>
</gene>
<dbReference type="OrthoDB" id="16820at2759"/>
<name>A0A9Q0AIP6_9PEZI</name>
<comment type="caution">
    <text evidence="3">The sequence shown here is derived from an EMBL/GenBank/DDBJ whole genome shotgun (WGS) entry which is preliminary data.</text>
</comment>
<dbReference type="EMBL" id="JAFIMR010000032">
    <property type="protein sequence ID" value="KAI1860095.1"/>
    <property type="molecule type" value="Genomic_DNA"/>
</dbReference>
<dbReference type="Pfam" id="PF00903">
    <property type="entry name" value="Glyoxalase"/>
    <property type="match status" value="1"/>
</dbReference>
<dbReference type="Gene3D" id="3.10.180.10">
    <property type="entry name" value="2,3-Dihydroxybiphenyl 1,2-Dioxygenase, domain 1"/>
    <property type="match status" value="1"/>
</dbReference>
<dbReference type="Proteomes" id="UP000829685">
    <property type="component" value="Unassembled WGS sequence"/>
</dbReference>